<comment type="similarity">
    <text evidence="1">Belongs to the protein kinase superfamily. CAMK Ser/Thr protein kinase family. CaMK subfamily.</text>
</comment>
<accession>A0A1V2LBI8</accession>
<evidence type="ECO:0000256" key="5">
    <source>
        <dbReference type="ARBA" id="ARBA00022679"/>
    </source>
</evidence>
<keyword evidence="5" id="KW-0808">Transferase</keyword>
<proteinExistence type="inferred from homology"/>
<name>A0A1V2LBI8_CYBFA</name>
<gene>
    <name evidence="15" type="ORF">BON22_1339</name>
</gene>
<feature type="domain" description="Protein kinase" evidence="14">
    <location>
        <begin position="23"/>
        <end position="282"/>
    </location>
</feature>
<keyword evidence="16" id="KW-1185">Reference proteome</keyword>
<comment type="catalytic activity">
    <reaction evidence="10">
        <text>L-threonyl-[protein] + ATP = O-phospho-L-threonyl-[protein] + ADP + H(+)</text>
        <dbReference type="Rhea" id="RHEA:46608"/>
        <dbReference type="Rhea" id="RHEA-COMP:11060"/>
        <dbReference type="Rhea" id="RHEA-COMP:11605"/>
        <dbReference type="ChEBI" id="CHEBI:15378"/>
        <dbReference type="ChEBI" id="CHEBI:30013"/>
        <dbReference type="ChEBI" id="CHEBI:30616"/>
        <dbReference type="ChEBI" id="CHEBI:61977"/>
        <dbReference type="ChEBI" id="CHEBI:456216"/>
        <dbReference type="EC" id="2.7.11.17"/>
    </reaction>
</comment>
<evidence type="ECO:0000313" key="16">
    <source>
        <dbReference type="Proteomes" id="UP000189513"/>
    </source>
</evidence>
<sequence length="405" mass="45790">MEIKKFINKISGQPESYSKKTNYVFGKTLGAGSFGVVRRARDIHTKEDVAIKIVLKKAFKGNEQAFYDELSLLQKCKHKNIVGFRDWFESKEKFYIVTQLAIGGELFDRIVSEGKFTEKDAVKIIRQVLDAVDYLHNELNIVHRDLKPENLLYISKDPDSELVLADFGIAKELLTQNELLTSAAGSLGYCAPEVLTGQGHGKPCDIWSLGVITYTLLCGYSPFRAENVNDFLNEVQLDPPVVFHKVHWSNISQDAKDFITRALTVNQNNRPTARDLLKDKWIIANSDDYDNEDLLPQIRKFNARQKFKQAVEIVKLNNRIKKLRELDESTSDDGDFELLISSPNPSFDMGSISESLKKTESGSSNIGQTRSDLNSSLFHQVVKAATANKEKVLAQYKDDDEQKST</sequence>
<dbReference type="VEuPathDB" id="FungiDB:BON22_1339"/>
<dbReference type="Pfam" id="PF00069">
    <property type="entry name" value="Pkinase"/>
    <property type="match status" value="1"/>
</dbReference>
<reference evidence="16" key="1">
    <citation type="journal article" date="2017" name="Genome Announc.">
        <title>Genome sequences of Cyberlindnera fabianii 65, Pichia kudriavzevii 129, and Saccharomyces cerevisiae 131 isolated from fermented masau fruits in Zimbabwe.</title>
        <authorList>
            <person name="van Rijswijck I.M.H."/>
            <person name="Derks M.F.L."/>
            <person name="Abee T."/>
            <person name="de Ridder D."/>
            <person name="Smid E.J."/>
        </authorList>
    </citation>
    <scope>NUCLEOTIDE SEQUENCE [LARGE SCALE GENOMIC DNA]</scope>
    <source>
        <strain evidence="16">65</strain>
    </source>
</reference>
<evidence type="ECO:0000256" key="7">
    <source>
        <dbReference type="ARBA" id="ARBA00022777"/>
    </source>
</evidence>
<evidence type="ECO:0000256" key="13">
    <source>
        <dbReference type="RuleBase" id="RU000304"/>
    </source>
</evidence>
<dbReference type="InterPro" id="IPR008271">
    <property type="entry name" value="Ser/Thr_kinase_AS"/>
</dbReference>
<dbReference type="GO" id="GO:0005516">
    <property type="term" value="F:calmodulin binding"/>
    <property type="evidence" value="ECO:0007669"/>
    <property type="project" value="UniProtKB-KW"/>
</dbReference>
<dbReference type="PANTHER" id="PTHR24347">
    <property type="entry name" value="SERINE/THREONINE-PROTEIN KINASE"/>
    <property type="match status" value="1"/>
</dbReference>
<evidence type="ECO:0000256" key="3">
    <source>
        <dbReference type="ARBA" id="ARBA00022527"/>
    </source>
</evidence>
<dbReference type="GO" id="GO:0004683">
    <property type="term" value="F:calcium/calmodulin-dependent protein kinase activity"/>
    <property type="evidence" value="ECO:0007669"/>
    <property type="project" value="UniProtKB-EC"/>
</dbReference>
<keyword evidence="6 12" id="KW-0547">Nucleotide-binding</keyword>
<protein>
    <recommendedName>
        <fullName evidence="2">calcium/calmodulin-dependent protein kinase</fullName>
        <ecNumber evidence="2">2.7.11.17</ecNumber>
    </recommendedName>
</protein>
<dbReference type="Gene3D" id="1.10.510.10">
    <property type="entry name" value="Transferase(Phosphotransferase) domain 1"/>
    <property type="match status" value="1"/>
</dbReference>
<comment type="caution">
    <text evidence="15">The sequence shown here is derived from an EMBL/GenBank/DDBJ whole genome shotgun (WGS) entry which is preliminary data.</text>
</comment>
<dbReference type="FunFam" id="1.10.510.10:FF:000449">
    <property type="entry name" value="Calcium/calmodulin-dependent protein kinase"/>
    <property type="match status" value="1"/>
</dbReference>
<evidence type="ECO:0000313" key="15">
    <source>
        <dbReference type="EMBL" id="ONH68666.1"/>
    </source>
</evidence>
<evidence type="ECO:0000259" key="14">
    <source>
        <dbReference type="PROSITE" id="PS50011"/>
    </source>
</evidence>
<dbReference type="AlphaFoldDB" id="A0A1V2LBI8"/>
<dbReference type="Proteomes" id="UP000189513">
    <property type="component" value="Unassembled WGS sequence"/>
</dbReference>
<evidence type="ECO:0000256" key="12">
    <source>
        <dbReference type="PROSITE-ProRule" id="PRU10141"/>
    </source>
</evidence>
<dbReference type="InterPro" id="IPR017441">
    <property type="entry name" value="Protein_kinase_ATP_BS"/>
</dbReference>
<dbReference type="STRING" id="36022.A0A1V2LBI8"/>
<dbReference type="FunFam" id="3.30.200.20:FF:000278">
    <property type="entry name" value="Calcium/calmodulin-dependent protein kinase II"/>
    <property type="match status" value="1"/>
</dbReference>
<evidence type="ECO:0000256" key="2">
    <source>
        <dbReference type="ARBA" id="ARBA00012434"/>
    </source>
</evidence>
<evidence type="ECO:0000256" key="6">
    <source>
        <dbReference type="ARBA" id="ARBA00022741"/>
    </source>
</evidence>
<dbReference type="EC" id="2.7.11.17" evidence="2"/>
<keyword evidence="4" id="KW-0597">Phosphoprotein</keyword>
<keyword evidence="7 15" id="KW-0418">Kinase</keyword>
<keyword evidence="9" id="KW-0112">Calmodulin-binding</keyword>
<evidence type="ECO:0000256" key="4">
    <source>
        <dbReference type="ARBA" id="ARBA00022553"/>
    </source>
</evidence>
<evidence type="ECO:0000256" key="8">
    <source>
        <dbReference type="ARBA" id="ARBA00022840"/>
    </source>
</evidence>
<dbReference type="GO" id="GO:0005524">
    <property type="term" value="F:ATP binding"/>
    <property type="evidence" value="ECO:0007669"/>
    <property type="project" value="UniProtKB-UniRule"/>
</dbReference>
<dbReference type="OMA" id="HDWFESR"/>
<dbReference type="PROSITE" id="PS00107">
    <property type="entry name" value="PROTEIN_KINASE_ATP"/>
    <property type="match status" value="1"/>
</dbReference>
<dbReference type="InterPro" id="IPR011009">
    <property type="entry name" value="Kinase-like_dom_sf"/>
</dbReference>
<evidence type="ECO:0000256" key="1">
    <source>
        <dbReference type="ARBA" id="ARBA00005354"/>
    </source>
</evidence>
<comment type="catalytic activity">
    <reaction evidence="11">
        <text>L-seryl-[protein] + ATP = O-phospho-L-seryl-[protein] + ADP + H(+)</text>
        <dbReference type="Rhea" id="RHEA:17989"/>
        <dbReference type="Rhea" id="RHEA-COMP:9863"/>
        <dbReference type="Rhea" id="RHEA-COMP:11604"/>
        <dbReference type="ChEBI" id="CHEBI:15378"/>
        <dbReference type="ChEBI" id="CHEBI:29999"/>
        <dbReference type="ChEBI" id="CHEBI:30616"/>
        <dbReference type="ChEBI" id="CHEBI:83421"/>
        <dbReference type="ChEBI" id="CHEBI:456216"/>
        <dbReference type="EC" id="2.7.11.17"/>
    </reaction>
</comment>
<evidence type="ECO:0000256" key="9">
    <source>
        <dbReference type="ARBA" id="ARBA00022860"/>
    </source>
</evidence>
<dbReference type="InterPro" id="IPR000719">
    <property type="entry name" value="Prot_kinase_dom"/>
</dbReference>
<evidence type="ECO:0000256" key="11">
    <source>
        <dbReference type="ARBA" id="ARBA00047430"/>
    </source>
</evidence>
<evidence type="ECO:0000256" key="10">
    <source>
        <dbReference type="ARBA" id="ARBA00047307"/>
    </source>
</evidence>
<dbReference type="SUPFAM" id="SSF56112">
    <property type="entry name" value="Protein kinase-like (PK-like)"/>
    <property type="match status" value="1"/>
</dbReference>
<dbReference type="CDD" id="cd05117">
    <property type="entry name" value="STKc_CAMK"/>
    <property type="match status" value="1"/>
</dbReference>
<keyword evidence="8 12" id="KW-0067">ATP-binding</keyword>
<dbReference type="SMART" id="SM00220">
    <property type="entry name" value="S_TKc"/>
    <property type="match status" value="1"/>
</dbReference>
<dbReference type="EMBL" id="MPUK01000002">
    <property type="protein sequence ID" value="ONH68666.1"/>
    <property type="molecule type" value="Genomic_DNA"/>
</dbReference>
<dbReference type="PROSITE" id="PS50011">
    <property type="entry name" value="PROTEIN_KINASE_DOM"/>
    <property type="match status" value="1"/>
</dbReference>
<keyword evidence="3 13" id="KW-0723">Serine/threonine-protein kinase</keyword>
<dbReference type="PROSITE" id="PS00108">
    <property type="entry name" value="PROTEIN_KINASE_ST"/>
    <property type="match status" value="1"/>
</dbReference>
<organism evidence="15 16">
    <name type="scientific">Cyberlindnera fabianii</name>
    <name type="common">Yeast</name>
    <name type="synonym">Hansenula fabianii</name>
    <dbReference type="NCBI Taxonomy" id="36022"/>
    <lineage>
        <taxon>Eukaryota</taxon>
        <taxon>Fungi</taxon>
        <taxon>Dikarya</taxon>
        <taxon>Ascomycota</taxon>
        <taxon>Saccharomycotina</taxon>
        <taxon>Saccharomycetes</taxon>
        <taxon>Phaffomycetales</taxon>
        <taxon>Phaffomycetaceae</taxon>
        <taxon>Cyberlindnera</taxon>
    </lineage>
</organism>
<feature type="binding site" evidence="12">
    <location>
        <position position="56"/>
    </location>
    <ligand>
        <name>ATP</name>
        <dbReference type="ChEBI" id="CHEBI:30616"/>
    </ligand>
</feature>